<proteinExistence type="predicted"/>
<dbReference type="GeneTree" id="ENSGT00960000191100"/>
<evidence type="ECO:0000313" key="1">
    <source>
        <dbReference type="Ensembl" id="ENSPSMP00000036787.1"/>
    </source>
</evidence>
<dbReference type="Proteomes" id="UP000694414">
    <property type="component" value="Unplaced"/>
</dbReference>
<dbReference type="AlphaFoldDB" id="A0A8C9ANX7"/>
<accession>A0A8C9ANX7</accession>
<organism evidence="1 2">
    <name type="scientific">Prolemur simus</name>
    <name type="common">Greater bamboo lemur</name>
    <name type="synonym">Hapalemur simus</name>
    <dbReference type="NCBI Taxonomy" id="1328070"/>
    <lineage>
        <taxon>Eukaryota</taxon>
        <taxon>Metazoa</taxon>
        <taxon>Chordata</taxon>
        <taxon>Craniata</taxon>
        <taxon>Vertebrata</taxon>
        <taxon>Euteleostomi</taxon>
        <taxon>Mammalia</taxon>
        <taxon>Eutheria</taxon>
        <taxon>Euarchontoglires</taxon>
        <taxon>Primates</taxon>
        <taxon>Strepsirrhini</taxon>
        <taxon>Lemuriformes</taxon>
        <taxon>Lemuridae</taxon>
        <taxon>Prolemur</taxon>
    </lineage>
</organism>
<dbReference type="Ensembl" id="ENSPSMT00000042380.1">
    <property type="protein sequence ID" value="ENSPSMP00000036787.1"/>
    <property type="gene ID" value="ENSPSMG00000025306.1"/>
</dbReference>
<reference evidence="1" key="1">
    <citation type="submission" date="2025-08" db="UniProtKB">
        <authorList>
            <consortium name="Ensembl"/>
        </authorList>
    </citation>
    <scope>IDENTIFICATION</scope>
</reference>
<keyword evidence="2" id="KW-1185">Reference proteome</keyword>
<protein>
    <submittedName>
        <fullName evidence="1">Uncharacterized protein</fullName>
    </submittedName>
</protein>
<reference evidence="1" key="2">
    <citation type="submission" date="2025-09" db="UniProtKB">
        <authorList>
            <consortium name="Ensembl"/>
        </authorList>
    </citation>
    <scope>IDENTIFICATION</scope>
</reference>
<evidence type="ECO:0000313" key="2">
    <source>
        <dbReference type="Proteomes" id="UP000694414"/>
    </source>
</evidence>
<name>A0A8C9ANX7_PROSS</name>
<sequence>MGFITVRLSWVISNVTVDFCGQTTLDFPLNFPVKKGRLTKKHFTCVFPLGISAAALPLSGAGMFRFETCLIKQRSRVTPMAVASTSEEQG</sequence>